<comment type="caution">
    <text evidence="5">The sequence shown here is derived from an EMBL/GenBank/DDBJ whole genome shotgun (WGS) entry which is preliminary data.</text>
</comment>
<dbReference type="EMBL" id="BMAT01012106">
    <property type="protein sequence ID" value="GFR86057.1"/>
    <property type="molecule type" value="Genomic_DNA"/>
</dbReference>
<dbReference type="Proteomes" id="UP000762676">
    <property type="component" value="Unassembled WGS sequence"/>
</dbReference>
<organism evidence="5 6">
    <name type="scientific">Elysia marginata</name>
    <dbReference type="NCBI Taxonomy" id="1093978"/>
    <lineage>
        <taxon>Eukaryota</taxon>
        <taxon>Metazoa</taxon>
        <taxon>Spiralia</taxon>
        <taxon>Lophotrochozoa</taxon>
        <taxon>Mollusca</taxon>
        <taxon>Gastropoda</taxon>
        <taxon>Heterobranchia</taxon>
        <taxon>Euthyneura</taxon>
        <taxon>Panpulmonata</taxon>
        <taxon>Sacoglossa</taxon>
        <taxon>Placobranchoidea</taxon>
        <taxon>Plakobranchidae</taxon>
        <taxon>Elysia</taxon>
    </lineage>
</organism>
<keyword evidence="4" id="KW-0406">Ion transport</keyword>
<dbReference type="Pfam" id="PF01990">
    <property type="entry name" value="ATP-synt_F"/>
    <property type="match status" value="1"/>
</dbReference>
<dbReference type="SUPFAM" id="SSF159468">
    <property type="entry name" value="AtpF-like"/>
    <property type="match status" value="1"/>
</dbReference>
<accession>A0AAV4GKV5</accession>
<keyword evidence="6" id="KW-1185">Reference proteome</keyword>
<dbReference type="PANTHER" id="PTHR13861:SF2">
    <property type="entry name" value="V-TYPE PROTON ATPASE SUBUNIT F"/>
    <property type="match status" value="1"/>
</dbReference>
<evidence type="ECO:0000256" key="1">
    <source>
        <dbReference type="ARBA" id="ARBA00010148"/>
    </source>
</evidence>
<evidence type="ECO:0000313" key="5">
    <source>
        <dbReference type="EMBL" id="GFR86057.1"/>
    </source>
</evidence>
<dbReference type="AlphaFoldDB" id="A0AAV4GKV5"/>
<proteinExistence type="inferred from homology"/>
<protein>
    <submittedName>
        <fullName evidence="5">V-type proton ATPase subunit F</fullName>
    </submittedName>
</protein>
<gene>
    <name evidence="5" type="ORF">ElyMa_006043600</name>
</gene>
<keyword evidence="2" id="KW-0813">Transport</keyword>
<dbReference type="GO" id="GO:0046961">
    <property type="term" value="F:proton-transporting ATPase activity, rotational mechanism"/>
    <property type="evidence" value="ECO:0007669"/>
    <property type="project" value="InterPro"/>
</dbReference>
<comment type="similarity">
    <text evidence="1">Belongs to the V-ATPase F subunit family.</text>
</comment>
<dbReference type="PANTHER" id="PTHR13861">
    <property type="entry name" value="VACUOLAR ATP SYNTHASE SUBUNIT F"/>
    <property type="match status" value="1"/>
</dbReference>
<dbReference type="InterPro" id="IPR036906">
    <property type="entry name" value="ATPase_V1_fsu_sf"/>
</dbReference>
<evidence type="ECO:0000256" key="2">
    <source>
        <dbReference type="ARBA" id="ARBA00022448"/>
    </source>
</evidence>
<sequence length="139" mass="15831">MAIAAARGKLIAVIGDEIQRHFRLGYSSLILVNHFRFRLSSHYFQKRGVELRSLDEESVQLLRLRNCSDEQVPGQDTCIGFVLGGVGEMNKNRHPNFMVVDKNSSVGEIEETFRGFLRRDDIGIILINQNGMFSAEDFR</sequence>
<dbReference type="GO" id="GO:0016020">
    <property type="term" value="C:membrane"/>
    <property type="evidence" value="ECO:0007669"/>
    <property type="project" value="TreeGrafter"/>
</dbReference>
<evidence type="ECO:0000256" key="3">
    <source>
        <dbReference type="ARBA" id="ARBA00022781"/>
    </source>
</evidence>
<keyword evidence="3" id="KW-0375">Hydrogen ion transport</keyword>
<dbReference type="Gene3D" id="3.40.50.10580">
    <property type="entry name" value="ATPase, V1 complex, subunit F"/>
    <property type="match status" value="1"/>
</dbReference>
<dbReference type="InterPro" id="IPR008218">
    <property type="entry name" value="ATPase_V1-cplx_f_g_su"/>
</dbReference>
<evidence type="ECO:0000256" key="4">
    <source>
        <dbReference type="ARBA" id="ARBA00023065"/>
    </source>
</evidence>
<evidence type="ECO:0000313" key="6">
    <source>
        <dbReference type="Proteomes" id="UP000762676"/>
    </source>
</evidence>
<name>A0AAV4GKV5_9GAST</name>
<reference evidence="5 6" key="1">
    <citation type="journal article" date="2021" name="Elife">
        <title>Chloroplast acquisition without the gene transfer in kleptoplastic sea slugs, Plakobranchus ocellatus.</title>
        <authorList>
            <person name="Maeda T."/>
            <person name="Takahashi S."/>
            <person name="Yoshida T."/>
            <person name="Shimamura S."/>
            <person name="Takaki Y."/>
            <person name="Nagai Y."/>
            <person name="Toyoda A."/>
            <person name="Suzuki Y."/>
            <person name="Arimoto A."/>
            <person name="Ishii H."/>
            <person name="Satoh N."/>
            <person name="Nishiyama T."/>
            <person name="Hasebe M."/>
            <person name="Maruyama T."/>
            <person name="Minagawa J."/>
            <person name="Obokata J."/>
            <person name="Shigenobu S."/>
        </authorList>
    </citation>
    <scope>NUCLEOTIDE SEQUENCE [LARGE SCALE GENOMIC DNA]</scope>
</reference>